<dbReference type="InterPro" id="IPR025510">
    <property type="entry name" value="DUF4397"/>
</dbReference>
<evidence type="ECO:0000259" key="2">
    <source>
        <dbReference type="Pfam" id="PF14344"/>
    </source>
</evidence>
<evidence type="ECO:0000313" key="3">
    <source>
        <dbReference type="EMBL" id="ATL47862.1"/>
    </source>
</evidence>
<sequence length="236" mass="25128">MSIKKFRYLALVAVVAMLGTTSCLKDPTPSTPDYSSAVAFVLASPTGDSLDIYDGSTKLTGNGSIITPSSRLNVGYFDPGSHLISFKTSTGAPYPAESSFALNLDSTKNIYTVFMYDNPAKSIYFKEDFSDLSTTKANIRFYNLCQDMPAVDLYIGNTKIGSATYPESLSEMSRPFTEIDAAYGNLTVKLAGTDSTVAGIVGVQMGAGYVSNIILTGKVGGTGNTAVKLYNMSYSN</sequence>
<accession>A0A291QVE8</accession>
<feature type="chain" id="PRO_5012855498" description="DUF4397 domain-containing protein" evidence="1">
    <location>
        <begin position="26"/>
        <end position="236"/>
    </location>
</feature>
<proteinExistence type="predicted"/>
<gene>
    <name evidence="3" type="ORF">COR50_12200</name>
</gene>
<dbReference type="Proteomes" id="UP000220133">
    <property type="component" value="Chromosome"/>
</dbReference>
<protein>
    <recommendedName>
        <fullName evidence="2">DUF4397 domain-containing protein</fullName>
    </recommendedName>
</protein>
<evidence type="ECO:0000256" key="1">
    <source>
        <dbReference type="SAM" id="SignalP"/>
    </source>
</evidence>
<dbReference type="EMBL" id="CP023777">
    <property type="protein sequence ID" value="ATL47862.1"/>
    <property type="molecule type" value="Genomic_DNA"/>
</dbReference>
<feature type="domain" description="DUF4397" evidence="2">
    <location>
        <begin position="37"/>
        <end position="154"/>
    </location>
</feature>
<dbReference type="RefSeq" id="WP_098194239.1">
    <property type="nucleotide sequence ID" value="NZ_CP023777.1"/>
</dbReference>
<keyword evidence="4" id="KW-1185">Reference proteome</keyword>
<name>A0A291QVE8_9BACT</name>
<feature type="signal peptide" evidence="1">
    <location>
        <begin position="1"/>
        <end position="25"/>
    </location>
</feature>
<dbReference type="Pfam" id="PF14344">
    <property type="entry name" value="DUF4397"/>
    <property type="match status" value="1"/>
</dbReference>
<keyword evidence="1" id="KW-0732">Signal</keyword>
<reference evidence="3 4" key="1">
    <citation type="submission" date="2017-10" db="EMBL/GenBank/DDBJ databases">
        <title>Paenichitinophaga pekingensis gen. nov., sp. nov., isolated from activated sludge.</title>
        <authorList>
            <person name="Jin D."/>
            <person name="Kong X."/>
            <person name="Deng Y."/>
            <person name="Bai Z."/>
        </authorList>
    </citation>
    <scope>NUCLEOTIDE SEQUENCE [LARGE SCALE GENOMIC DNA]</scope>
    <source>
        <strain evidence="3 4">13</strain>
    </source>
</reference>
<organism evidence="3 4">
    <name type="scientific">Chitinophaga caeni</name>
    <dbReference type="NCBI Taxonomy" id="2029983"/>
    <lineage>
        <taxon>Bacteria</taxon>
        <taxon>Pseudomonadati</taxon>
        <taxon>Bacteroidota</taxon>
        <taxon>Chitinophagia</taxon>
        <taxon>Chitinophagales</taxon>
        <taxon>Chitinophagaceae</taxon>
        <taxon>Chitinophaga</taxon>
    </lineage>
</organism>
<dbReference type="KEGG" id="cbae:COR50_12200"/>
<dbReference type="OrthoDB" id="652342at2"/>
<dbReference type="AlphaFoldDB" id="A0A291QVE8"/>
<evidence type="ECO:0000313" key="4">
    <source>
        <dbReference type="Proteomes" id="UP000220133"/>
    </source>
</evidence>
<dbReference type="PROSITE" id="PS51257">
    <property type="entry name" value="PROKAR_LIPOPROTEIN"/>
    <property type="match status" value="1"/>
</dbReference>